<comment type="caution">
    <text evidence="7">The sequence shown here is derived from an EMBL/GenBank/DDBJ whole genome shotgun (WGS) entry which is preliminary data.</text>
</comment>
<name>A0ABD0QI27_CIRMR</name>
<gene>
    <name evidence="7" type="ORF">M9458_017544</name>
</gene>
<evidence type="ECO:0000256" key="3">
    <source>
        <dbReference type="ARBA" id="ARBA00022989"/>
    </source>
</evidence>
<evidence type="ECO:0000313" key="7">
    <source>
        <dbReference type="EMBL" id="KAL0185874.1"/>
    </source>
</evidence>
<dbReference type="PANTHER" id="PTHR11814">
    <property type="entry name" value="SULFATE TRANSPORTER"/>
    <property type="match status" value="1"/>
</dbReference>
<accession>A0ABD0QI27</accession>
<proteinExistence type="predicted"/>
<evidence type="ECO:0000256" key="5">
    <source>
        <dbReference type="SAM" id="Phobius"/>
    </source>
</evidence>
<evidence type="ECO:0000256" key="1">
    <source>
        <dbReference type="ARBA" id="ARBA00004141"/>
    </source>
</evidence>
<feature type="domain" description="SLC26A/SulP transporter" evidence="6">
    <location>
        <begin position="6"/>
        <end position="77"/>
    </location>
</feature>
<dbReference type="Pfam" id="PF00916">
    <property type="entry name" value="Sulfate_transp"/>
    <property type="match status" value="1"/>
</dbReference>
<feature type="non-terminal residue" evidence="7">
    <location>
        <position position="1"/>
    </location>
</feature>
<feature type="transmembrane region" description="Helical" evidence="5">
    <location>
        <begin position="12"/>
        <end position="30"/>
    </location>
</feature>
<keyword evidence="8" id="KW-1185">Reference proteome</keyword>
<protein>
    <recommendedName>
        <fullName evidence="6">SLC26A/SulP transporter domain-containing protein</fullName>
    </recommendedName>
</protein>
<dbReference type="InterPro" id="IPR011547">
    <property type="entry name" value="SLC26A/SulP_dom"/>
</dbReference>
<dbReference type="GO" id="GO:0016020">
    <property type="term" value="C:membrane"/>
    <property type="evidence" value="ECO:0007669"/>
    <property type="project" value="UniProtKB-SubCell"/>
</dbReference>
<comment type="subcellular location">
    <subcellularLocation>
        <location evidence="1">Membrane</location>
        <topology evidence="1">Multi-pass membrane protein</topology>
    </subcellularLocation>
</comment>
<dbReference type="EMBL" id="JAMKFB020000008">
    <property type="protein sequence ID" value="KAL0185874.1"/>
    <property type="molecule type" value="Genomic_DNA"/>
</dbReference>
<keyword evidence="4 5" id="KW-0472">Membrane</keyword>
<evidence type="ECO:0000256" key="4">
    <source>
        <dbReference type="ARBA" id="ARBA00023136"/>
    </source>
</evidence>
<evidence type="ECO:0000259" key="6">
    <source>
        <dbReference type="Pfam" id="PF00916"/>
    </source>
</evidence>
<sequence length="79" mass="8564">DETEAENARAAFAAQLTILCGLIQILLYVLRCGGVCRWLSQPLVSGYTTAAAVHVTVHQLPLLMGISIVRHRGVFAVFL</sequence>
<evidence type="ECO:0000313" key="8">
    <source>
        <dbReference type="Proteomes" id="UP001529510"/>
    </source>
</evidence>
<reference evidence="7 8" key="1">
    <citation type="submission" date="2024-05" db="EMBL/GenBank/DDBJ databases">
        <title>Genome sequencing and assembly of Indian major carp, Cirrhinus mrigala (Hamilton, 1822).</title>
        <authorList>
            <person name="Mohindra V."/>
            <person name="Chowdhury L.M."/>
            <person name="Lal K."/>
            <person name="Jena J.K."/>
        </authorList>
    </citation>
    <scope>NUCLEOTIDE SEQUENCE [LARGE SCALE GENOMIC DNA]</scope>
    <source>
        <strain evidence="7">CM1030</strain>
        <tissue evidence="7">Blood</tissue>
    </source>
</reference>
<evidence type="ECO:0000256" key="2">
    <source>
        <dbReference type="ARBA" id="ARBA00022692"/>
    </source>
</evidence>
<dbReference type="AlphaFoldDB" id="A0ABD0QI27"/>
<keyword evidence="3 5" id="KW-1133">Transmembrane helix</keyword>
<feature type="non-terminal residue" evidence="7">
    <location>
        <position position="79"/>
    </location>
</feature>
<dbReference type="InterPro" id="IPR001902">
    <property type="entry name" value="SLC26A/SulP_fam"/>
</dbReference>
<organism evidence="7 8">
    <name type="scientific">Cirrhinus mrigala</name>
    <name type="common">Mrigala</name>
    <dbReference type="NCBI Taxonomy" id="683832"/>
    <lineage>
        <taxon>Eukaryota</taxon>
        <taxon>Metazoa</taxon>
        <taxon>Chordata</taxon>
        <taxon>Craniata</taxon>
        <taxon>Vertebrata</taxon>
        <taxon>Euteleostomi</taxon>
        <taxon>Actinopterygii</taxon>
        <taxon>Neopterygii</taxon>
        <taxon>Teleostei</taxon>
        <taxon>Ostariophysi</taxon>
        <taxon>Cypriniformes</taxon>
        <taxon>Cyprinidae</taxon>
        <taxon>Labeoninae</taxon>
        <taxon>Labeonini</taxon>
        <taxon>Cirrhinus</taxon>
    </lineage>
</organism>
<keyword evidence="2 5" id="KW-0812">Transmembrane</keyword>
<dbReference type="Proteomes" id="UP001529510">
    <property type="component" value="Unassembled WGS sequence"/>
</dbReference>